<dbReference type="EMBL" id="VUMG01000003">
    <property type="protein sequence ID" value="MSS45916.1"/>
    <property type="molecule type" value="Genomic_DNA"/>
</dbReference>
<gene>
    <name evidence="1" type="ORF">FYJ43_07670</name>
</gene>
<dbReference type="Proteomes" id="UP000466104">
    <property type="component" value="Unassembled WGS sequence"/>
</dbReference>
<name>A0A7K0J7H8_9ACTN</name>
<protein>
    <recommendedName>
        <fullName evidence="3">Phage tail protein</fullName>
    </recommendedName>
</protein>
<sequence length="406" mass="43966">MSEITWPNDIALEVFIQDPSSKAFRLDLSPLGSAPLQEMSGTEMILDEGHLDAGTLGVAEPPAEWWSITEECTSISSVMGARPDLISPTAETGTLEATLRDMPGLLSIGIGPGTPIRLRYDQTPLWAGWIDDVTVTWNKEGGSTSTITATDWVSHAQRIKRYGRQIDTEPAIDRFTHLIWESLDVDLPTMWIHNLTNLTSARRKCCAVLDEASLSDHLTWSATTGGFLWCPRPDLDVASATIREIRNPNQAVSSAWSDVSEPSFLDADVTAGTSQIVNELELSQHFISRDDGQQSVGTTTSTWRDAASISNWGIRPATTNVSVSDTADLPAVAADIMARSTAKGETVSSITVKGTDWIATETPPQPLDATAAVIRGRVHHLIVATVAHSLTPITWTTTLTTIRSVP</sequence>
<evidence type="ECO:0000313" key="1">
    <source>
        <dbReference type="EMBL" id="MSS45916.1"/>
    </source>
</evidence>
<proteinExistence type="predicted"/>
<reference evidence="1 2" key="1">
    <citation type="submission" date="2019-08" db="EMBL/GenBank/DDBJ databases">
        <title>In-depth cultivation of the pig gut microbiome towards novel bacterial diversity and tailored functional studies.</title>
        <authorList>
            <person name="Wylensek D."/>
            <person name="Hitch T.C.A."/>
            <person name="Clavel T."/>
        </authorList>
    </citation>
    <scope>NUCLEOTIDE SEQUENCE [LARGE SCALE GENOMIC DNA]</scope>
    <source>
        <strain evidence="1 2">WCA-380-WT-3A</strain>
    </source>
</reference>
<evidence type="ECO:0008006" key="3">
    <source>
        <dbReference type="Google" id="ProtNLM"/>
    </source>
</evidence>
<dbReference type="AlphaFoldDB" id="A0A7K0J7H8"/>
<dbReference type="RefSeq" id="WP_154563648.1">
    <property type="nucleotide sequence ID" value="NZ_VUMG01000003.1"/>
</dbReference>
<accession>A0A7K0J7H8</accession>
<evidence type="ECO:0000313" key="2">
    <source>
        <dbReference type="Proteomes" id="UP000466104"/>
    </source>
</evidence>
<keyword evidence="2" id="KW-1185">Reference proteome</keyword>
<comment type="caution">
    <text evidence="1">The sequence shown here is derived from an EMBL/GenBank/DDBJ whole genome shotgun (WGS) entry which is preliminary data.</text>
</comment>
<organism evidence="1 2">
    <name type="scientific">Cutibacterium porci</name>
    <dbReference type="NCBI Taxonomy" id="2605781"/>
    <lineage>
        <taxon>Bacteria</taxon>
        <taxon>Bacillati</taxon>
        <taxon>Actinomycetota</taxon>
        <taxon>Actinomycetes</taxon>
        <taxon>Propionibacteriales</taxon>
        <taxon>Propionibacteriaceae</taxon>
        <taxon>Cutibacterium</taxon>
    </lineage>
</organism>